<evidence type="ECO:0000313" key="10">
    <source>
        <dbReference type="Proteomes" id="UP001501791"/>
    </source>
</evidence>
<dbReference type="PANTHER" id="PTHR30269:SF0">
    <property type="entry name" value="MEMBRANE TRANSPORTER PROTEIN YFCA-RELATED"/>
    <property type="match status" value="1"/>
</dbReference>
<comment type="similarity">
    <text evidence="2 8">Belongs to the 4-toluene sulfonate uptake permease (TSUP) (TC 2.A.102) family.</text>
</comment>
<feature type="transmembrane region" description="Helical" evidence="8">
    <location>
        <begin position="35"/>
        <end position="59"/>
    </location>
</feature>
<dbReference type="InterPro" id="IPR002781">
    <property type="entry name" value="TM_pro_TauE-like"/>
</dbReference>
<proteinExistence type="inferred from homology"/>
<comment type="caution">
    <text evidence="9">The sequence shown here is derived from an EMBL/GenBank/DDBJ whole genome shotgun (WGS) entry which is preliminary data.</text>
</comment>
<dbReference type="Pfam" id="PF01925">
    <property type="entry name" value="TauE"/>
    <property type="match status" value="1"/>
</dbReference>
<evidence type="ECO:0000256" key="1">
    <source>
        <dbReference type="ARBA" id="ARBA00004651"/>
    </source>
</evidence>
<evidence type="ECO:0000256" key="7">
    <source>
        <dbReference type="ARBA" id="ARBA00023136"/>
    </source>
</evidence>
<gene>
    <name evidence="9" type="ORF">GCM10009691_15530</name>
</gene>
<dbReference type="EMBL" id="BAAALY010000006">
    <property type="protein sequence ID" value="GAA1541721.1"/>
    <property type="molecule type" value="Genomic_DNA"/>
</dbReference>
<comment type="subcellular location">
    <subcellularLocation>
        <location evidence="1 8">Cell membrane</location>
        <topology evidence="1 8">Multi-pass membrane protein</topology>
    </subcellularLocation>
</comment>
<evidence type="ECO:0000256" key="6">
    <source>
        <dbReference type="ARBA" id="ARBA00022989"/>
    </source>
</evidence>
<dbReference type="Proteomes" id="UP001501791">
    <property type="component" value="Unassembled WGS sequence"/>
</dbReference>
<accession>A0ABP4MC31</accession>
<keyword evidence="4 8" id="KW-1003">Cell membrane</keyword>
<evidence type="ECO:0000256" key="5">
    <source>
        <dbReference type="ARBA" id="ARBA00022692"/>
    </source>
</evidence>
<keyword evidence="3" id="KW-0813">Transport</keyword>
<feature type="transmembrane region" description="Helical" evidence="8">
    <location>
        <begin position="105"/>
        <end position="127"/>
    </location>
</feature>
<evidence type="ECO:0000256" key="4">
    <source>
        <dbReference type="ARBA" id="ARBA00022475"/>
    </source>
</evidence>
<keyword evidence="7 8" id="KW-0472">Membrane</keyword>
<feature type="transmembrane region" description="Helical" evidence="8">
    <location>
        <begin position="205"/>
        <end position="222"/>
    </location>
</feature>
<dbReference type="PANTHER" id="PTHR30269">
    <property type="entry name" value="TRANSMEMBRANE PROTEIN YFCA"/>
    <property type="match status" value="1"/>
</dbReference>
<evidence type="ECO:0000256" key="2">
    <source>
        <dbReference type="ARBA" id="ARBA00009142"/>
    </source>
</evidence>
<feature type="transmembrane region" description="Helical" evidence="8">
    <location>
        <begin position="175"/>
        <end position="193"/>
    </location>
</feature>
<feature type="transmembrane region" description="Helical" evidence="8">
    <location>
        <begin position="228"/>
        <end position="247"/>
    </location>
</feature>
<evidence type="ECO:0000313" key="9">
    <source>
        <dbReference type="EMBL" id="GAA1541721.1"/>
    </source>
</evidence>
<name>A0ABP4MC31_9MICO</name>
<feature type="transmembrane region" description="Helical" evidence="8">
    <location>
        <begin position="256"/>
        <end position="274"/>
    </location>
</feature>
<dbReference type="InterPro" id="IPR052017">
    <property type="entry name" value="TSUP"/>
</dbReference>
<evidence type="ECO:0000256" key="8">
    <source>
        <dbReference type="RuleBase" id="RU363041"/>
    </source>
</evidence>
<keyword evidence="10" id="KW-1185">Reference proteome</keyword>
<feature type="transmembrane region" description="Helical" evidence="8">
    <location>
        <begin position="80"/>
        <end position="99"/>
    </location>
</feature>
<sequence>MDPVLGMELWQIGLIVLAGIAAGGINAVVGSGTLITFPALVAFGVPPVVSTMSNAVGLIPGNIASSFGYRNELRGQWRRILGFVPASILGSLTGAYLLLHLPADAFETIVPVLLVVALIMVVGQPALSRYLKNRSVRRAERAGREHVAASIGDTLSTGRYVLVLVVVFLTAIYGGYFAAAQGIILIALLGLLLPDDLQRLNGLKNVLVLVVNTVSASTYIIVGHDRLNWIAVICIAVGSLIGGYFGARVGRKFSPVLLRTIIVILGLVAIWRILTL</sequence>
<feature type="transmembrane region" description="Helical" evidence="8">
    <location>
        <begin position="12"/>
        <end position="29"/>
    </location>
</feature>
<keyword evidence="6 8" id="KW-1133">Transmembrane helix</keyword>
<protein>
    <recommendedName>
        <fullName evidence="8">Probable membrane transporter protein</fullName>
    </recommendedName>
</protein>
<organism evidence="9 10">
    <name type="scientific">Brevibacterium picturae</name>
    <dbReference type="NCBI Taxonomy" id="260553"/>
    <lineage>
        <taxon>Bacteria</taxon>
        <taxon>Bacillati</taxon>
        <taxon>Actinomycetota</taxon>
        <taxon>Actinomycetes</taxon>
        <taxon>Micrococcales</taxon>
        <taxon>Brevibacteriaceae</taxon>
        <taxon>Brevibacterium</taxon>
    </lineage>
</organism>
<reference evidence="10" key="1">
    <citation type="journal article" date="2019" name="Int. J. Syst. Evol. Microbiol.">
        <title>The Global Catalogue of Microorganisms (GCM) 10K type strain sequencing project: providing services to taxonomists for standard genome sequencing and annotation.</title>
        <authorList>
            <consortium name="The Broad Institute Genomics Platform"/>
            <consortium name="The Broad Institute Genome Sequencing Center for Infectious Disease"/>
            <person name="Wu L."/>
            <person name="Ma J."/>
        </authorList>
    </citation>
    <scope>NUCLEOTIDE SEQUENCE [LARGE SCALE GENOMIC DNA]</scope>
    <source>
        <strain evidence="10">JCM 13319</strain>
    </source>
</reference>
<keyword evidence="5 8" id="KW-0812">Transmembrane</keyword>
<evidence type="ECO:0000256" key="3">
    <source>
        <dbReference type="ARBA" id="ARBA00022448"/>
    </source>
</evidence>